<dbReference type="GO" id="GO:0016491">
    <property type="term" value="F:oxidoreductase activity"/>
    <property type="evidence" value="ECO:0007669"/>
    <property type="project" value="UniProtKB-KW"/>
</dbReference>
<dbReference type="PIRSF" id="PIRSF000103">
    <property type="entry name" value="HIBADH"/>
    <property type="match status" value="1"/>
</dbReference>
<dbReference type="AlphaFoldDB" id="A0AAD1GXE0"/>
<keyword evidence="2" id="KW-0560">Oxidoreductase</keyword>
<dbReference type="EMBL" id="AP022314">
    <property type="protein sequence ID" value="BBU21118.1"/>
    <property type="molecule type" value="Genomic_DNA"/>
</dbReference>
<evidence type="ECO:0000256" key="4">
    <source>
        <dbReference type="PIRSR" id="PIRSR000103-1"/>
    </source>
</evidence>
<dbReference type="Proteomes" id="UP000464624">
    <property type="component" value="Chromosome"/>
</dbReference>
<dbReference type="InterPro" id="IPR013328">
    <property type="entry name" value="6PGD_dom2"/>
</dbReference>
<evidence type="ECO:0000313" key="7">
    <source>
        <dbReference type="EMBL" id="BBU21118.1"/>
    </source>
</evidence>
<accession>A0AAD1GXE0</accession>
<dbReference type="SUPFAM" id="SSF51735">
    <property type="entry name" value="NAD(P)-binding Rossmann-fold domains"/>
    <property type="match status" value="1"/>
</dbReference>
<keyword evidence="3" id="KW-0520">NAD</keyword>
<dbReference type="InterPro" id="IPR036291">
    <property type="entry name" value="NAD(P)-bd_dom_sf"/>
</dbReference>
<feature type="domain" description="6-phosphogluconate dehydrogenase NADP-binding" evidence="5">
    <location>
        <begin position="1"/>
        <end position="145"/>
    </location>
</feature>
<dbReference type="KEGG" id="mxe:MYXE_09070"/>
<dbReference type="GO" id="GO:0051287">
    <property type="term" value="F:NAD binding"/>
    <property type="evidence" value="ECO:0007669"/>
    <property type="project" value="InterPro"/>
</dbReference>
<name>A0AAD1GXE0_MYCXE</name>
<dbReference type="PANTHER" id="PTHR43060:SF15">
    <property type="entry name" value="3-HYDROXYISOBUTYRATE DEHYDROGENASE-LIKE 1, MITOCHONDRIAL-RELATED"/>
    <property type="match status" value="1"/>
</dbReference>
<dbReference type="SUPFAM" id="SSF48179">
    <property type="entry name" value="6-phosphogluconate dehydrogenase C-terminal domain-like"/>
    <property type="match status" value="1"/>
</dbReference>
<dbReference type="Gene3D" id="3.40.50.720">
    <property type="entry name" value="NAD(P)-binding Rossmann-like Domain"/>
    <property type="match status" value="1"/>
</dbReference>
<dbReference type="InterPro" id="IPR006115">
    <property type="entry name" value="6PGDH_NADP-bd"/>
</dbReference>
<dbReference type="InterPro" id="IPR008927">
    <property type="entry name" value="6-PGluconate_DH-like_C_sf"/>
</dbReference>
<dbReference type="Gene3D" id="1.10.1040.10">
    <property type="entry name" value="N-(1-d-carboxylethyl)-l-norvaline Dehydrogenase, domain 2"/>
    <property type="match status" value="1"/>
</dbReference>
<sequence length="255" mass="26397">MVRRLLRAGHAVLVFARRDDVCSRLKDEGAMLAESVPDLATRSDILIACLFSDAQLRETGLGPDGFIAHLRHDAVFVSHTTGTVATLQELSTSSSVPPAIIDAPVSGTVDDIAEGKLTVLAGGDADAVERVRPILAAYANPIIATGAMGTALDIKLVNNMLFAANAQLVAAAVATGQELKVAPDALLQALSVCSGWSNAAAYAQRIGMEAFGARAAPFLRKDVAAAVASAEQVGADLGFLRLVVESGPLPLTTEN</sequence>
<feature type="active site" evidence="4">
    <location>
        <position position="155"/>
    </location>
</feature>
<evidence type="ECO:0000256" key="3">
    <source>
        <dbReference type="ARBA" id="ARBA00023027"/>
    </source>
</evidence>
<reference evidence="7 8" key="1">
    <citation type="submission" date="2019-12" db="EMBL/GenBank/DDBJ databases">
        <title>Complete genome sequence of Mycolicibacterium xenopi str. JCM15661T.</title>
        <authorList>
            <person name="Yoshida M."/>
            <person name="Fukano H."/>
            <person name="Asakura T."/>
            <person name="Hoshino Y."/>
        </authorList>
    </citation>
    <scope>NUCLEOTIDE SEQUENCE [LARGE SCALE GENOMIC DNA]</scope>
    <source>
        <strain evidence="7 8">JCM 15661T</strain>
    </source>
</reference>
<evidence type="ECO:0000259" key="6">
    <source>
        <dbReference type="Pfam" id="PF14833"/>
    </source>
</evidence>
<evidence type="ECO:0000259" key="5">
    <source>
        <dbReference type="Pfam" id="PF03446"/>
    </source>
</evidence>
<dbReference type="PANTHER" id="PTHR43060">
    <property type="entry name" value="3-HYDROXYISOBUTYRATE DEHYDROGENASE-LIKE 1, MITOCHONDRIAL-RELATED"/>
    <property type="match status" value="1"/>
</dbReference>
<comment type="similarity">
    <text evidence="1">Belongs to the HIBADH-related family.</text>
</comment>
<evidence type="ECO:0000256" key="2">
    <source>
        <dbReference type="ARBA" id="ARBA00023002"/>
    </source>
</evidence>
<proteinExistence type="inferred from homology"/>
<protein>
    <submittedName>
        <fullName evidence="7">6-phosphogluconate dehydrogenase</fullName>
    </submittedName>
</protein>
<feature type="domain" description="3-hydroxyisobutyrate dehydrogenase-like NAD-binding" evidence="6">
    <location>
        <begin position="150"/>
        <end position="243"/>
    </location>
</feature>
<dbReference type="Pfam" id="PF14833">
    <property type="entry name" value="NAD_binding_11"/>
    <property type="match status" value="1"/>
</dbReference>
<dbReference type="RefSeq" id="WP_085194220.1">
    <property type="nucleotide sequence ID" value="NZ_AP022314.1"/>
</dbReference>
<dbReference type="GO" id="GO:0050661">
    <property type="term" value="F:NADP binding"/>
    <property type="evidence" value="ECO:0007669"/>
    <property type="project" value="InterPro"/>
</dbReference>
<evidence type="ECO:0000256" key="1">
    <source>
        <dbReference type="ARBA" id="ARBA00009080"/>
    </source>
</evidence>
<gene>
    <name evidence="7" type="ORF">MYXE_09070</name>
</gene>
<dbReference type="InterPro" id="IPR015815">
    <property type="entry name" value="HIBADH-related"/>
</dbReference>
<dbReference type="Pfam" id="PF03446">
    <property type="entry name" value="NAD_binding_2"/>
    <property type="match status" value="1"/>
</dbReference>
<evidence type="ECO:0000313" key="8">
    <source>
        <dbReference type="Proteomes" id="UP000464624"/>
    </source>
</evidence>
<organism evidence="7 8">
    <name type="scientific">Mycobacterium xenopi</name>
    <dbReference type="NCBI Taxonomy" id="1789"/>
    <lineage>
        <taxon>Bacteria</taxon>
        <taxon>Bacillati</taxon>
        <taxon>Actinomycetota</taxon>
        <taxon>Actinomycetes</taxon>
        <taxon>Mycobacteriales</taxon>
        <taxon>Mycobacteriaceae</taxon>
        <taxon>Mycobacterium</taxon>
    </lineage>
</organism>
<dbReference type="InterPro" id="IPR029154">
    <property type="entry name" value="HIBADH-like_NADP-bd"/>
</dbReference>